<dbReference type="InterPro" id="IPR008040">
    <property type="entry name" value="Hydant_A_N"/>
</dbReference>
<feature type="domain" description="Hydantoinase/oxoprolinase N-terminal" evidence="3">
    <location>
        <begin position="3"/>
        <end position="180"/>
    </location>
</feature>
<dbReference type="EC" id="3.5.2.14" evidence="5"/>
<reference evidence="5 6" key="1">
    <citation type="submission" date="2016-04" db="EMBL/GenBank/DDBJ databases">
        <title>Deep-sea bacteria in the southern Pacific.</title>
        <authorList>
            <person name="Tang K."/>
        </authorList>
    </citation>
    <scope>NUCLEOTIDE SEQUENCE [LARGE SCALE GENOMIC DNA]</scope>
    <source>
        <strain evidence="5 6">JLT2014</strain>
        <plasmid evidence="6">ppaby2</plasmid>
    </source>
</reference>
<dbReference type="PANTHER" id="PTHR11365:SF23">
    <property type="entry name" value="HYPOTHETICAL 5-OXOPROLINASE (EUROFUNG)-RELATED"/>
    <property type="match status" value="1"/>
</dbReference>
<protein>
    <submittedName>
        <fullName evidence="5">N-methylhydantoinase A</fullName>
        <ecNumber evidence="5">3.5.2.14</ecNumber>
    </submittedName>
</protein>
<evidence type="ECO:0000259" key="4">
    <source>
        <dbReference type="Pfam" id="PF19278"/>
    </source>
</evidence>
<evidence type="ECO:0000256" key="1">
    <source>
        <dbReference type="SAM" id="MobiDB-lite"/>
    </source>
</evidence>
<keyword evidence="5" id="KW-0614">Plasmid</keyword>
<organism evidence="5 6">
    <name type="scientific">Salipiger abyssi</name>
    <dbReference type="NCBI Taxonomy" id="1250539"/>
    <lineage>
        <taxon>Bacteria</taxon>
        <taxon>Pseudomonadati</taxon>
        <taxon>Pseudomonadota</taxon>
        <taxon>Alphaproteobacteria</taxon>
        <taxon>Rhodobacterales</taxon>
        <taxon>Roseobacteraceae</taxon>
        <taxon>Salipiger</taxon>
    </lineage>
</organism>
<dbReference type="GO" id="GO:0017168">
    <property type="term" value="F:5-oxoprolinase (ATP-hydrolyzing) activity"/>
    <property type="evidence" value="ECO:0007669"/>
    <property type="project" value="TreeGrafter"/>
</dbReference>
<dbReference type="Pfam" id="PF19278">
    <property type="entry name" value="Hydant_A_C"/>
    <property type="match status" value="1"/>
</dbReference>
<accession>A0A1P8UMG9</accession>
<gene>
    <name evidence="5" type="ORF">Ga0080574_TMP265</name>
</gene>
<dbReference type="PANTHER" id="PTHR11365">
    <property type="entry name" value="5-OXOPROLINASE RELATED"/>
    <property type="match status" value="1"/>
</dbReference>
<proteinExistence type="predicted"/>
<dbReference type="RefSeq" id="WP_076694407.1">
    <property type="nucleotide sequence ID" value="NZ_CP015090.1"/>
</dbReference>
<dbReference type="SUPFAM" id="SSF53067">
    <property type="entry name" value="Actin-like ATPase domain"/>
    <property type="match status" value="1"/>
</dbReference>
<dbReference type="InterPro" id="IPR043129">
    <property type="entry name" value="ATPase_NBD"/>
</dbReference>
<evidence type="ECO:0000259" key="3">
    <source>
        <dbReference type="Pfam" id="PF05378"/>
    </source>
</evidence>
<feature type="domain" description="Hydantoinase A/oxoprolinase" evidence="2">
    <location>
        <begin position="208"/>
        <end position="488"/>
    </location>
</feature>
<dbReference type="InterPro" id="IPR002821">
    <property type="entry name" value="Hydantoinase_A"/>
</dbReference>
<dbReference type="Pfam" id="PF01968">
    <property type="entry name" value="Hydantoinase_A"/>
    <property type="match status" value="1"/>
</dbReference>
<dbReference type="GO" id="GO:0047423">
    <property type="term" value="F:N-methylhydantoinase (ATP-hydrolyzing) activity"/>
    <property type="evidence" value="ECO:0007669"/>
    <property type="project" value="UniProtKB-EC"/>
</dbReference>
<keyword evidence="5" id="KW-0378">Hydrolase</keyword>
<dbReference type="GO" id="GO:0005829">
    <property type="term" value="C:cytosol"/>
    <property type="evidence" value="ECO:0007669"/>
    <property type="project" value="TreeGrafter"/>
</dbReference>
<dbReference type="Pfam" id="PF05378">
    <property type="entry name" value="Hydant_A_N"/>
    <property type="match status" value="1"/>
</dbReference>
<dbReference type="KEGG" id="paby:Ga0080574_TMP265"/>
<dbReference type="Proteomes" id="UP000187059">
    <property type="component" value="Plasmid pPABY2"/>
</dbReference>
<geneLocation type="plasmid" evidence="6">
    <name>ppaby2</name>
</geneLocation>
<evidence type="ECO:0000313" key="5">
    <source>
        <dbReference type="EMBL" id="APZ50599.1"/>
    </source>
</evidence>
<evidence type="ECO:0000313" key="6">
    <source>
        <dbReference type="Proteomes" id="UP000187059"/>
    </source>
</evidence>
<dbReference type="InterPro" id="IPR045079">
    <property type="entry name" value="Oxoprolinase-like"/>
</dbReference>
<dbReference type="EMBL" id="CP015090">
    <property type="protein sequence ID" value="APZ50599.1"/>
    <property type="molecule type" value="Genomic_DNA"/>
</dbReference>
<feature type="domain" description="Acetophenone carboxylase-like C-terminal" evidence="4">
    <location>
        <begin position="529"/>
        <end position="660"/>
    </location>
</feature>
<sequence length="673" mass="70704">MIRIGIDIGGTFTDFAVWQGKEGFDRILTHKTPSTPPDFAEGIKTGLRDLLPRIERAPDEPILIVHGMTVGTNTVIERSGAPLALLVTEGFKDILRLGRLRVLKPFDMFSSRVEPLIARSEVYEIAERTAPEGREIAALHAEACVAAARDAKAKGITTLVVCFLHSYAAPAHELAARDAILAAEPDMDVVLSHEVWPQEGEYERATLGVLNAFVKPVMSAYLGEVESFLAEELPEARLFVAKSNGGMMSSAEARVFPVHTLLSGPAAGVTATQFLGQLTGQDDLLTMDMGGTSTDMSLVRDGRSITSTGSEIGDFPLTLPVTTIEAMGAGGGSILWTDGAVLRAGPRSSGARPGPACYGRGGTEPTLSDAYLLCGYLGDALLGGDLILDRAASEAAFAPIAETLGTGTAEAADNAITVATATMVGRAMPYMARLGVDPQQLTLVLFGGAGSIHGPLLADELGISRVLVPPTPSVFCAAGCLVAPVIHDAVRSVRGPVEIEPVFEQLEAQTRDWLAGQIEPGWLLGTSIERYASMRYTGQSFSLDVALPEGGGREEAETAFHAEHQRVYSHADPAAPVEFVELRVRIVGLLPTPPGGDSRSAGTGEAAPTGHRPMRFAGQTVDAVPIYARGDLGASASVDGPAIIDQVDTSILVPAGFTATAGEIGELVLERKA</sequence>
<dbReference type="GO" id="GO:0006749">
    <property type="term" value="P:glutathione metabolic process"/>
    <property type="evidence" value="ECO:0007669"/>
    <property type="project" value="TreeGrafter"/>
</dbReference>
<dbReference type="AlphaFoldDB" id="A0A1P8UMG9"/>
<dbReference type="InterPro" id="IPR049517">
    <property type="entry name" value="ACX-like_C"/>
</dbReference>
<dbReference type="OrthoDB" id="9759608at2"/>
<name>A0A1P8UMG9_9RHOB</name>
<keyword evidence="6" id="KW-1185">Reference proteome</keyword>
<evidence type="ECO:0000259" key="2">
    <source>
        <dbReference type="Pfam" id="PF01968"/>
    </source>
</evidence>
<feature type="region of interest" description="Disordered" evidence="1">
    <location>
        <begin position="593"/>
        <end position="613"/>
    </location>
</feature>